<feature type="transmembrane region" description="Helical" evidence="8">
    <location>
        <begin position="153"/>
        <end position="170"/>
    </location>
</feature>
<accession>A0A1I1ADF8</accession>
<comment type="subcellular location">
    <subcellularLocation>
        <location evidence="8">Cell membrane</location>
        <topology evidence="8">Multi-pass membrane protein</topology>
    </subcellularLocation>
</comment>
<evidence type="ECO:0000256" key="3">
    <source>
        <dbReference type="ARBA" id="ARBA00022670"/>
    </source>
</evidence>
<dbReference type="AlphaFoldDB" id="A0A1I1ADF8"/>
<dbReference type="HAMAP" id="MF_00784">
    <property type="entry name" value="AgrB"/>
    <property type="match status" value="1"/>
</dbReference>
<evidence type="ECO:0000256" key="1">
    <source>
        <dbReference type="ARBA" id="ARBA00022475"/>
    </source>
</evidence>
<keyword evidence="6 8" id="KW-1133">Transmembrane helix</keyword>
<keyword evidence="10" id="KW-1185">Reference proteome</keyword>
<sequence length="211" mass="24442">MKNKSKNEISIMEKLSEIITLKINSYLNKEGLELKKMKLGFEILLINISKFFIIFLISTKFNLLKESLLMTFVFASVRRSAFGLHAKSSIICTLTCITLFVFGAHLSYYLNFNNYIVISIFTLVNILLYKYAPGDTEYHPLLGEKLRYKLKKDSVVTGIVWMVLALIVPNNVIKTLITLSTVFEVITILPITYKILNRGYRNYEKYERELI</sequence>
<dbReference type="EMBL" id="FOKI01000033">
    <property type="protein sequence ID" value="SFB35542.1"/>
    <property type="molecule type" value="Genomic_DNA"/>
</dbReference>
<keyword evidence="4 8" id="KW-0812">Transmembrane</keyword>
<evidence type="ECO:0000256" key="7">
    <source>
        <dbReference type="ARBA" id="ARBA00023136"/>
    </source>
</evidence>
<name>A0A1I1ADF8_9CLOT</name>
<dbReference type="GO" id="GO:0008233">
    <property type="term" value="F:peptidase activity"/>
    <property type="evidence" value="ECO:0007669"/>
    <property type="project" value="UniProtKB-UniRule"/>
</dbReference>
<reference evidence="9 10" key="1">
    <citation type="submission" date="2016-10" db="EMBL/GenBank/DDBJ databases">
        <authorList>
            <person name="de Groot N.N."/>
        </authorList>
    </citation>
    <scope>NUCLEOTIDE SEQUENCE [LARGE SCALE GENOMIC DNA]</scope>
    <source>
        <strain evidence="9 10">DSM 12271</strain>
    </source>
</reference>
<comment type="function">
    <text evidence="8">May be involved in the proteolytic processing of a quorum sensing system signal molecule precursor.</text>
</comment>
<feature type="transmembrane region" description="Helical" evidence="8">
    <location>
        <begin position="39"/>
        <end position="57"/>
    </location>
</feature>
<dbReference type="STRING" id="84698.SAMN04488528_103322"/>
<dbReference type="InterPro" id="IPR006741">
    <property type="entry name" value="AgrB"/>
</dbReference>
<keyword evidence="7 8" id="KW-0472">Membrane</keyword>
<comment type="similarity">
    <text evidence="8">Belongs to the AgrB family.</text>
</comment>
<evidence type="ECO:0000256" key="6">
    <source>
        <dbReference type="ARBA" id="ARBA00022989"/>
    </source>
</evidence>
<dbReference type="OrthoDB" id="2360675at2"/>
<dbReference type="Pfam" id="PF04647">
    <property type="entry name" value="AgrB"/>
    <property type="match status" value="1"/>
</dbReference>
<dbReference type="SMART" id="SM00793">
    <property type="entry name" value="AgrB"/>
    <property type="match status" value="1"/>
</dbReference>
<evidence type="ECO:0000256" key="2">
    <source>
        <dbReference type="ARBA" id="ARBA00022654"/>
    </source>
</evidence>
<evidence type="ECO:0000256" key="4">
    <source>
        <dbReference type="ARBA" id="ARBA00022692"/>
    </source>
</evidence>
<keyword evidence="1 8" id="KW-1003">Cell membrane</keyword>
<dbReference type="GO" id="GO:0005886">
    <property type="term" value="C:plasma membrane"/>
    <property type="evidence" value="ECO:0007669"/>
    <property type="project" value="UniProtKB-SubCell"/>
</dbReference>
<organism evidence="9 10">
    <name type="scientific">Clostridium frigidicarnis</name>
    <dbReference type="NCBI Taxonomy" id="84698"/>
    <lineage>
        <taxon>Bacteria</taxon>
        <taxon>Bacillati</taxon>
        <taxon>Bacillota</taxon>
        <taxon>Clostridia</taxon>
        <taxon>Eubacteriales</taxon>
        <taxon>Clostridiaceae</taxon>
        <taxon>Clostridium</taxon>
    </lineage>
</organism>
<feature type="transmembrane region" description="Helical" evidence="8">
    <location>
        <begin position="115"/>
        <end position="132"/>
    </location>
</feature>
<keyword evidence="2 8" id="KW-0673">Quorum sensing</keyword>
<dbReference type="EC" id="3.4.-.-" evidence="8"/>
<feature type="transmembrane region" description="Helical" evidence="8">
    <location>
        <begin position="88"/>
        <end position="109"/>
    </location>
</feature>
<evidence type="ECO:0000256" key="8">
    <source>
        <dbReference type="HAMAP-Rule" id="MF_00784"/>
    </source>
</evidence>
<evidence type="ECO:0000313" key="9">
    <source>
        <dbReference type="EMBL" id="SFB35542.1"/>
    </source>
</evidence>
<dbReference type="GO" id="GO:0006508">
    <property type="term" value="P:proteolysis"/>
    <property type="evidence" value="ECO:0007669"/>
    <property type="project" value="UniProtKB-KW"/>
</dbReference>
<proteinExistence type="inferred from homology"/>
<dbReference type="Proteomes" id="UP000198619">
    <property type="component" value="Unassembled WGS sequence"/>
</dbReference>
<keyword evidence="5 8" id="KW-0378">Hydrolase</keyword>
<keyword evidence="3 8" id="KW-0645">Protease</keyword>
<dbReference type="RefSeq" id="WP_090042619.1">
    <property type="nucleotide sequence ID" value="NZ_FOKI01000033.1"/>
</dbReference>
<protein>
    <recommendedName>
        <fullName evidence="8">Putative AgrB-like protein</fullName>
        <ecNumber evidence="8">3.4.-.-</ecNumber>
    </recommendedName>
</protein>
<evidence type="ECO:0000313" key="10">
    <source>
        <dbReference type="Proteomes" id="UP000198619"/>
    </source>
</evidence>
<dbReference type="GO" id="GO:0009372">
    <property type="term" value="P:quorum sensing"/>
    <property type="evidence" value="ECO:0007669"/>
    <property type="project" value="UniProtKB-UniRule"/>
</dbReference>
<evidence type="ECO:0000256" key="5">
    <source>
        <dbReference type="ARBA" id="ARBA00022801"/>
    </source>
</evidence>
<gene>
    <name evidence="9" type="ORF">SAMN04488528_103322</name>
</gene>